<comment type="caution">
    <text evidence="4">The sequence shown here is derived from an EMBL/GenBank/DDBJ whole genome shotgun (WGS) entry which is preliminary data.</text>
</comment>
<feature type="compositionally biased region" description="Acidic residues" evidence="3">
    <location>
        <begin position="32"/>
        <end position="51"/>
    </location>
</feature>
<dbReference type="GO" id="GO:0008541">
    <property type="term" value="C:proteasome regulatory particle, lid subcomplex"/>
    <property type="evidence" value="ECO:0007669"/>
    <property type="project" value="UniProtKB-UniRule"/>
</dbReference>
<evidence type="ECO:0000313" key="4">
    <source>
        <dbReference type="EMBL" id="KAG0151895.1"/>
    </source>
</evidence>
<sequence>MSTGSNNNNTTNATTSKPNSDPKQHTSPLDALGEDDEFEDFPVENWNESESDISHLIVGSKKSDEISNKKVTMEDLWEDNWDDEVPECDFAHQLRAELEKTKTGGNGPAPMQT</sequence>
<dbReference type="EMBL" id="MU167210">
    <property type="protein sequence ID" value="KAG0151895.1"/>
    <property type="molecule type" value="Genomic_DNA"/>
</dbReference>
<reference evidence="4" key="1">
    <citation type="submission" date="2013-11" db="EMBL/GenBank/DDBJ databases">
        <title>Genome sequence of the fusiform rust pathogen reveals effectors for host alternation and coevolution with pine.</title>
        <authorList>
            <consortium name="DOE Joint Genome Institute"/>
            <person name="Smith K."/>
            <person name="Pendleton A."/>
            <person name="Kubisiak T."/>
            <person name="Anderson C."/>
            <person name="Salamov A."/>
            <person name="Aerts A."/>
            <person name="Riley R."/>
            <person name="Clum A."/>
            <person name="Lindquist E."/>
            <person name="Ence D."/>
            <person name="Campbell M."/>
            <person name="Kronenberg Z."/>
            <person name="Feau N."/>
            <person name="Dhillon B."/>
            <person name="Hamelin R."/>
            <person name="Burleigh J."/>
            <person name="Smith J."/>
            <person name="Yandell M."/>
            <person name="Nelson C."/>
            <person name="Grigoriev I."/>
            <person name="Davis J."/>
        </authorList>
    </citation>
    <scope>NUCLEOTIDE SEQUENCE</scope>
    <source>
        <strain evidence="4">G11</strain>
    </source>
</reference>
<gene>
    <name evidence="4" type="ORF">CROQUDRAFT_129718</name>
</gene>
<keyword evidence="5" id="KW-1185">Reference proteome</keyword>
<name>A0A9P6NYT3_9BASI</name>
<evidence type="ECO:0000313" key="5">
    <source>
        <dbReference type="Proteomes" id="UP000886653"/>
    </source>
</evidence>
<keyword evidence="2" id="KW-0647">Proteasome</keyword>
<dbReference type="PANTHER" id="PTHR16771">
    <property type="entry name" value="26 PROTEASOME COMPLEX SUBUNIT DSS1"/>
    <property type="match status" value="1"/>
</dbReference>
<feature type="compositionally biased region" description="Low complexity" evidence="3">
    <location>
        <begin position="1"/>
        <end position="19"/>
    </location>
</feature>
<dbReference type="Pfam" id="PF05160">
    <property type="entry name" value="DSS1_SEM1"/>
    <property type="match status" value="1"/>
</dbReference>
<evidence type="ECO:0000256" key="2">
    <source>
        <dbReference type="RuleBase" id="RU369057"/>
    </source>
</evidence>
<proteinExistence type="inferred from homology"/>
<dbReference type="CDD" id="cd13768">
    <property type="entry name" value="DSS1_Sem1"/>
    <property type="match status" value="1"/>
</dbReference>
<comment type="subcellular location">
    <subcellularLocation>
        <location evidence="2">Nucleus</location>
    </subcellularLocation>
</comment>
<dbReference type="Proteomes" id="UP000886653">
    <property type="component" value="Unassembled WGS sequence"/>
</dbReference>
<dbReference type="GO" id="GO:0005634">
    <property type="term" value="C:nucleus"/>
    <property type="evidence" value="ECO:0007669"/>
    <property type="project" value="UniProtKB-SubCell"/>
</dbReference>
<dbReference type="AlphaFoldDB" id="A0A9P6NYT3"/>
<dbReference type="InterPro" id="IPR007834">
    <property type="entry name" value="DSS1_SEM1"/>
</dbReference>
<evidence type="ECO:0000256" key="3">
    <source>
        <dbReference type="SAM" id="MobiDB-lite"/>
    </source>
</evidence>
<accession>A0A9P6NYT3</accession>
<comment type="function">
    <text evidence="2">Component of the 26S proteasome, a multiprotein complex involved in the ATP-dependent degradation of ubiquitinated proteins.</text>
</comment>
<dbReference type="GO" id="GO:0006406">
    <property type="term" value="P:mRNA export from nucleus"/>
    <property type="evidence" value="ECO:0007669"/>
    <property type="project" value="UniProtKB-UniRule"/>
</dbReference>
<dbReference type="GO" id="GO:0043248">
    <property type="term" value="P:proteasome assembly"/>
    <property type="evidence" value="ECO:0007669"/>
    <property type="project" value="UniProtKB-UniRule"/>
</dbReference>
<dbReference type="GO" id="GO:0000724">
    <property type="term" value="P:double-strand break repair via homologous recombination"/>
    <property type="evidence" value="ECO:0007669"/>
    <property type="project" value="TreeGrafter"/>
</dbReference>
<dbReference type="SMART" id="SM01385">
    <property type="entry name" value="DSS1_SEM1"/>
    <property type="match status" value="1"/>
</dbReference>
<comment type="similarity">
    <text evidence="1 2">Belongs to the DSS1/SEM1 family.</text>
</comment>
<dbReference type="OrthoDB" id="5586203at2759"/>
<organism evidence="4 5">
    <name type="scientific">Cronartium quercuum f. sp. fusiforme G11</name>
    <dbReference type="NCBI Taxonomy" id="708437"/>
    <lineage>
        <taxon>Eukaryota</taxon>
        <taxon>Fungi</taxon>
        <taxon>Dikarya</taxon>
        <taxon>Basidiomycota</taxon>
        <taxon>Pucciniomycotina</taxon>
        <taxon>Pucciniomycetes</taxon>
        <taxon>Pucciniales</taxon>
        <taxon>Coleosporiaceae</taxon>
        <taxon>Cronartium</taxon>
    </lineage>
</organism>
<keyword evidence="2" id="KW-0539">Nucleus</keyword>
<protein>
    <recommendedName>
        <fullName evidence="2">26S proteasome complex subunit SEM1</fullName>
    </recommendedName>
</protein>
<dbReference type="PANTHER" id="PTHR16771:SF0">
    <property type="entry name" value="26S PROTEASOME COMPLEX SUBUNIT SEM1"/>
    <property type="match status" value="1"/>
</dbReference>
<evidence type="ECO:0000256" key="1">
    <source>
        <dbReference type="ARBA" id="ARBA00034491"/>
    </source>
</evidence>
<feature type="region of interest" description="Disordered" evidence="3">
    <location>
        <begin position="1"/>
        <end position="51"/>
    </location>
</feature>